<dbReference type="EMBL" id="CAGS01000321">
    <property type="protein sequence ID" value="CCF84749.1"/>
    <property type="molecule type" value="Genomic_DNA"/>
</dbReference>
<proteinExistence type="predicted"/>
<name>I4EJ87_9BACT</name>
<keyword evidence="3" id="KW-1185">Reference proteome</keyword>
<dbReference type="PIRSF" id="PIRSF033303">
    <property type="entry name" value="UCP033303"/>
    <property type="match status" value="1"/>
</dbReference>
<dbReference type="RefSeq" id="WP_008479149.1">
    <property type="nucleotide sequence ID" value="NZ_CAGS01000321.1"/>
</dbReference>
<dbReference type="OrthoDB" id="1550538at2"/>
<protein>
    <recommendedName>
        <fullName evidence="4">DUF1326 domain-containing protein</fullName>
    </recommendedName>
</protein>
<evidence type="ECO:0008006" key="4">
    <source>
        <dbReference type="Google" id="ProtNLM"/>
    </source>
</evidence>
<evidence type="ECO:0000313" key="3">
    <source>
        <dbReference type="Proteomes" id="UP000004221"/>
    </source>
</evidence>
<evidence type="ECO:0000313" key="2">
    <source>
        <dbReference type="EMBL" id="CCF84749.1"/>
    </source>
</evidence>
<reference evidence="2 3" key="1">
    <citation type="journal article" date="2012" name="ISME J.">
        <title>Nitrification expanded: discovery, physiology and genomics of a nitrite-oxidizing bacterium from the phylum Chloroflexi.</title>
        <authorList>
            <person name="Sorokin D.Y."/>
            <person name="Lucker S."/>
            <person name="Vejmelkova D."/>
            <person name="Kostrikina N.A."/>
            <person name="Kleerebezem R."/>
            <person name="Rijpstra W.I."/>
            <person name="Damste J.S."/>
            <person name="Le Paslier D."/>
            <person name="Muyzer G."/>
            <person name="Wagner M."/>
            <person name="van Loosdrecht M.C."/>
            <person name="Daims H."/>
        </authorList>
    </citation>
    <scope>NUCLEOTIDE SEQUENCE [LARGE SCALE GENOMIC DNA]</scope>
    <source>
        <strain evidence="3">none</strain>
    </source>
</reference>
<gene>
    <name evidence="2" type="ORF">NITHO_3880005</name>
</gene>
<organism evidence="2 3">
    <name type="scientific">Nitrolancea hollandica Lb</name>
    <dbReference type="NCBI Taxonomy" id="1129897"/>
    <lineage>
        <taxon>Bacteria</taxon>
        <taxon>Pseudomonadati</taxon>
        <taxon>Thermomicrobiota</taxon>
        <taxon>Thermomicrobia</taxon>
        <taxon>Sphaerobacterales</taxon>
        <taxon>Sphaerobacterineae</taxon>
        <taxon>Sphaerobacteraceae</taxon>
        <taxon>Nitrolancea</taxon>
    </lineage>
</organism>
<dbReference type="Proteomes" id="UP000004221">
    <property type="component" value="Unassembled WGS sequence"/>
</dbReference>
<dbReference type="InterPro" id="IPR009758">
    <property type="entry name" value="DUF1326"/>
</dbReference>
<comment type="caution">
    <text evidence="2">The sequence shown here is derived from an EMBL/GenBank/DDBJ whole genome shotgun (WGS) entry which is preliminary data.</text>
</comment>
<accession>I4EJ87</accession>
<dbReference type="Pfam" id="PF07040">
    <property type="entry name" value="DUF1326"/>
    <property type="match status" value="1"/>
</dbReference>
<sequence length="222" mass="23776">MTAPGTGQVPEWRVKGDWFDICKCNIPCPCEFAQPPSYGDCQGVLAYHIREGHYGDVRLNELNLIAIGEFQGNAWAGEATGLKFGFFIDDRADERQRAAILTIFSGQGGGWPAQFFEITGPPDVLGIETAPIAFEVADDLSTWRAEIPGKVVASAEALSGPTTPQGQRVQTINPPGSEVGPGGAATWGRATAGRVDALGLKFEWDGRSSKHIPFDWSGPGQD</sequence>
<dbReference type="AlphaFoldDB" id="I4EJ87"/>
<dbReference type="InterPro" id="IPR014581">
    <property type="entry name" value="UCP033303"/>
</dbReference>
<feature type="region of interest" description="Disordered" evidence="1">
    <location>
        <begin position="157"/>
        <end position="183"/>
    </location>
</feature>
<feature type="compositionally biased region" description="Polar residues" evidence="1">
    <location>
        <begin position="160"/>
        <end position="174"/>
    </location>
</feature>
<evidence type="ECO:0000256" key="1">
    <source>
        <dbReference type="SAM" id="MobiDB-lite"/>
    </source>
</evidence>